<gene>
    <name evidence="5" type="ORF">V5O49_06725</name>
</gene>
<reference evidence="5" key="1">
    <citation type="journal article" date="2024" name="Antonie Van Leeuwenhoek">
        <title>Isoptericola haloaureus sp. nov., a dimorphic actinobacterium isolated from mangrove sediments of southeast India, implicating biosaline agricultural significance through nitrogen fixation and salt tolerance genes.</title>
        <authorList>
            <person name="Prathaban M."/>
            <person name="Prathiviraj R."/>
            <person name="Ravichandran M."/>
            <person name="Natarajan S.D."/>
            <person name="Sobanaa M."/>
            <person name="Hari Krishna Kumar S."/>
            <person name="Chandrasekar V."/>
            <person name="Selvin J."/>
        </authorList>
    </citation>
    <scope>NUCLEOTIDE SEQUENCE</scope>
    <source>
        <strain evidence="5">MP1014</strain>
    </source>
</reference>
<sequence length="284" mass="29303">MPRIPDVTLANPRAGRVKQVRALSGRSARSKHGQFLVEGPQGVREVVRHAPQDVRDLYVTAAAARRHPEILDAAQHADLYVHVGTPEVLDAMSADAQGVLAVVRARAPELTTALATAGSPDRALLVAVLASVRDPGNAGTVIRAADAAGADLVVLAGDSVDVHNPKVVRSTAGSLFHLPVVTGVTLAQAVDAARAADCTVLAADGTGRYDLDDLLDVAGSDAADVPDLACGTAWVFGNEAWGLPAPDRALADAVVRVPIRGQAESLNLATAATVCLYASGRAHR</sequence>
<keyword evidence="3" id="KW-0808">Transferase</keyword>
<dbReference type="RefSeq" id="WP_332901557.1">
    <property type="nucleotide sequence ID" value="NZ_JBAGLP010000116.1"/>
</dbReference>
<protein>
    <submittedName>
        <fullName evidence="5">RNA methyltransferase</fullName>
    </submittedName>
</protein>
<organism evidence="5 6">
    <name type="scientific">Isoptericola haloaureus</name>
    <dbReference type="NCBI Taxonomy" id="1542902"/>
    <lineage>
        <taxon>Bacteria</taxon>
        <taxon>Bacillati</taxon>
        <taxon>Actinomycetota</taxon>
        <taxon>Actinomycetes</taxon>
        <taxon>Micrococcales</taxon>
        <taxon>Promicromonosporaceae</taxon>
        <taxon>Isoptericola</taxon>
    </lineage>
</organism>
<evidence type="ECO:0000256" key="2">
    <source>
        <dbReference type="ARBA" id="ARBA00022603"/>
    </source>
</evidence>
<evidence type="ECO:0000313" key="6">
    <source>
        <dbReference type="Proteomes" id="UP001310387"/>
    </source>
</evidence>
<dbReference type="SUPFAM" id="SSF75217">
    <property type="entry name" value="alpha/beta knot"/>
    <property type="match status" value="1"/>
</dbReference>
<dbReference type="Gene3D" id="3.40.1280.10">
    <property type="match status" value="1"/>
</dbReference>
<dbReference type="InterPro" id="IPR013123">
    <property type="entry name" value="SpoU_subst-bd"/>
</dbReference>
<evidence type="ECO:0000259" key="4">
    <source>
        <dbReference type="SMART" id="SM00967"/>
    </source>
</evidence>
<dbReference type="InterPro" id="IPR053888">
    <property type="entry name" value="MRM3-like_sub_bind"/>
</dbReference>
<dbReference type="SUPFAM" id="SSF55315">
    <property type="entry name" value="L30e-like"/>
    <property type="match status" value="1"/>
</dbReference>
<evidence type="ECO:0000313" key="5">
    <source>
        <dbReference type="EMBL" id="MEG3614812.1"/>
    </source>
</evidence>
<comment type="caution">
    <text evidence="5">The sequence shown here is derived from an EMBL/GenBank/DDBJ whole genome shotgun (WGS) entry which is preliminary data.</text>
</comment>
<dbReference type="EMBL" id="JBAGLP010000116">
    <property type="protein sequence ID" value="MEG3614812.1"/>
    <property type="molecule type" value="Genomic_DNA"/>
</dbReference>
<proteinExistence type="inferred from homology"/>
<accession>A0ABU7Z5X5</accession>
<dbReference type="InterPro" id="IPR001537">
    <property type="entry name" value="SpoU_MeTrfase"/>
</dbReference>
<dbReference type="Proteomes" id="UP001310387">
    <property type="component" value="Unassembled WGS sequence"/>
</dbReference>
<dbReference type="InterPro" id="IPR029028">
    <property type="entry name" value="Alpha/beta_knot_MTases"/>
</dbReference>
<evidence type="ECO:0000256" key="1">
    <source>
        <dbReference type="ARBA" id="ARBA00007228"/>
    </source>
</evidence>
<dbReference type="GO" id="GO:0032259">
    <property type="term" value="P:methylation"/>
    <property type="evidence" value="ECO:0007669"/>
    <property type="project" value="UniProtKB-KW"/>
</dbReference>
<keyword evidence="2 5" id="KW-0489">Methyltransferase</keyword>
<evidence type="ECO:0000256" key="3">
    <source>
        <dbReference type="ARBA" id="ARBA00022679"/>
    </source>
</evidence>
<dbReference type="SMART" id="SM00967">
    <property type="entry name" value="SpoU_sub_bind"/>
    <property type="match status" value="1"/>
</dbReference>
<dbReference type="GO" id="GO:0008168">
    <property type="term" value="F:methyltransferase activity"/>
    <property type="evidence" value="ECO:0007669"/>
    <property type="project" value="UniProtKB-KW"/>
</dbReference>
<name>A0ABU7Z5X5_9MICO</name>
<dbReference type="Pfam" id="PF22435">
    <property type="entry name" value="MRM3-like_sub_bind"/>
    <property type="match status" value="1"/>
</dbReference>
<keyword evidence="6" id="KW-1185">Reference proteome</keyword>
<dbReference type="CDD" id="cd18095">
    <property type="entry name" value="SpoU-like_rRNA-MTase"/>
    <property type="match status" value="1"/>
</dbReference>
<dbReference type="Pfam" id="PF00588">
    <property type="entry name" value="SpoU_methylase"/>
    <property type="match status" value="1"/>
</dbReference>
<dbReference type="PANTHER" id="PTHR43191:SF2">
    <property type="entry name" value="RRNA METHYLTRANSFERASE 3, MITOCHONDRIAL"/>
    <property type="match status" value="1"/>
</dbReference>
<feature type="domain" description="RNA 2-O ribose methyltransferase substrate binding" evidence="4">
    <location>
        <begin position="36"/>
        <end position="109"/>
    </location>
</feature>
<reference evidence="5" key="2">
    <citation type="submission" date="2024-02" db="EMBL/GenBank/DDBJ databases">
        <authorList>
            <person name="Prathaban M."/>
            <person name="Mythili R."/>
            <person name="Sharmila Devi N."/>
            <person name="Sobanaa M."/>
            <person name="Prathiviraj R."/>
            <person name="Selvin J."/>
        </authorList>
    </citation>
    <scope>NUCLEOTIDE SEQUENCE</scope>
    <source>
        <strain evidence="5">MP1014</strain>
    </source>
</reference>
<comment type="similarity">
    <text evidence="1">Belongs to the class IV-like SAM-binding methyltransferase superfamily. RNA methyltransferase TrmH family.</text>
</comment>
<dbReference type="InterPro" id="IPR029026">
    <property type="entry name" value="tRNA_m1G_MTases_N"/>
</dbReference>
<dbReference type="InterPro" id="IPR051259">
    <property type="entry name" value="rRNA_Methyltransferase"/>
</dbReference>
<dbReference type="Gene3D" id="3.30.1330.30">
    <property type="match status" value="1"/>
</dbReference>
<dbReference type="PANTHER" id="PTHR43191">
    <property type="entry name" value="RRNA METHYLTRANSFERASE 3"/>
    <property type="match status" value="1"/>
</dbReference>
<dbReference type="InterPro" id="IPR029064">
    <property type="entry name" value="Ribosomal_eL30-like_sf"/>
</dbReference>